<dbReference type="Pfam" id="PF18962">
    <property type="entry name" value="Por_Secre_tail"/>
    <property type="match status" value="1"/>
</dbReference>
<feature type="domain" description="Peptidase S74" evidence="3">
    <location>
        <begin position="246"/>
        <end position="353"/>
    </location>
</feature>
<dbReference type="PANTHER" id="PTHR13029:SF18">
    <property type="entry name" value="MYELIN REGULATORY FACTOR HOMOLOG 1"/>
    <property type="match status" value="1"/>
</dbReference>
<dbReference type="InterPro" id="IPR051577">
    <property type="entry name" value="MRF-like"/>
</dbReference>
<organism evidence="4 5">
    <name type="scientific">Mesohalobacter halotolerans</name>
    <dbReference type="NCBI Taxonomy" id="1883405"/>
    <lineage>
        <taxon>Bacteria</taxon>
        <taxon>Pseudomonadati</taxon>
        <taxon>Bacteroidota</taxon>
        <taxon>Flavobacteriia</taxon>
        <taxon>Flavobacteriales</taxon>
        <taxon>Flavobacteriaceae</taxon>
        <taxon>Mesohalobacter</taxon>
    </lineage>
</organism>
<reference evidence="4 5" key="1">
    <citation type="submission" date="2019-04" db="EMBL/GenBank/DDBJ databases">
        <title>Psychroflexus halotolerans sp. nov., isolated from a marine solar saltern.</title>
        <authorList>
            <person name="Feng X."/>
        </authorList>
    </citation>
    <scope>NUCLEOTIDE SEQUENCE [LARGE SCALE GENOMIC DNA]</scope>
    <source>
        <strain evidence="4 5">WDS2C27</strain>
    </source>
</reference>
<gene>
    <name evidence="4" type="ORF">FCN74_05000</name>
</gene>
<keyword evidence="5" id="KW-1185">Reference proteome</keyword>
<evidence type="ECO:0000259" key="3">
    <source>
        <dbReference type="PROSITE" id="PS51688"/>
    </source>
</evidence>
<dbReference type="InterPro" id="IPR030392">
    <property type="entry name" value="S74_ICA"/>
</dbReference>
<dbReference type="NCBIfam" id="TIGR04183">
    <property type="entry name" value="Por_Secre_tail"/>
    <property type="match status" value="1"/>
</dbReference>
<name>A0A4U5TQS0_9FLAO</name>
<dbReference type="GO" id="GO:0043565">
    <property type="term" value="F:sequence-specific DNA binding"/>
    <property type="evidence" value="ECO:0007669"/>
    <property type="project" value="TreeGrafter"/>
</dbReference>
<keyword evidence="1 2" id="KW-0732">Signal</keyword>
<dbReference type="PANTHER" id="PTHR13029">
    <property type="match status" value="1"/>
</dbReference>
<dbReference type="GO" id="GO:0016540">
    <property type="term" value="P:protein autoprocessing"/>
    <property type="evidence" value="ECO:0007669"/>
    <property type="project" value="TreeGrafter"/>
</dbReference>
<dbReference type="GO" id="GO:0045893">
    <property type="term" value="P:positive regulation of DNA-templated transcription"/>
    <property type="evidence" value="ECO:0007669"/>
    <property type="project" value="TreeGrafter"/>
</dbReference>
<dbReference type="GO" id="GO:0003700">
    <property type="term" value="F:DNA-binding transcription factor activity"/>
    <property type="evidence" value="ECO:0007669"/>
    <property type="project" value="TreeGrafter"/>
</dbReference>
<accession>A0A4U5TQS0</accession>
<dbReference type="PROSITE" id="PS51688">
    <property type="entry name" value="ICA"/>
    <property type="match status" value="1"/>
</dbReference>
<dbReference type="Pfam" id="PF13884">
    <property type="entry name" value="Peptidase_S74"/>
    <property type="match status" value="1"/>
</dbReference>
<evidence type="ECO:0000256" key="2">
    <source>
        <dbReference type="SAM" id="SignalP"/>
    </source>
</evidence>
<evidence type="ECO:0000256" key="1">
    <source>
        <dbReference type="ARBA" id="ARBA00022729"/>
    </source>
</evidence>
<dbReference type="InterPro" id="IPR026444">
    <property type="entry name" value="Secre_tail"/>
</dbReference>
<dbReference type="EMBL" id="SWMU01000002">
    <property type="protein sequence ID" value="TKS56403.1"/>
    <property type="molecule type" value="Genomic_DNA"/>
</dbReference>
<dbReference type="RefSeq" id="WP_138931505.1">
    <property type="nucleotide sequence ID" value="NZ_SWMU01000002.1"/>
</dbReference>
<dbReference type="Proteomes" id="UP000306552">
    <property type="component" value="Unassembled WGS sequence"/>
</dbReference>
<feature type="signal peptide" evidence="2">
    <location>
        <begin position="1"/>
        <end position="17"/>
    </location>
</feature>
<feature type="chain" id="PRO_5020249700" evidence="2">
    <location>
        <begin position="18"/>
        <end position="459"/>
    </location>
</feature>
<dbReference type="AlphaFoldDB" id="A0A4U5TQS0"/>
<protein>
    <submittedName>
        <fullName evidence="4">T9SS type A sorting domain-containing protein</fullName>
    </submittedName>
</protein>
<sequence length="459" mass="51211">MKIFHLFTILFMTTALSFGQNQSFSLITDPITPASTIITGEVFRFDQGLVTQLNNGPDFNFSNARWFSIGELNTGSQDVFGLRFQLPRRGVIFGYQDINDDNPRIQWIDDREEPGSLEFRFANDTLSTSSTLVANMTNNAKLVLPAQVFGPPFIIQPVSTRLTVANDTFDNGIFVTTSGSNNQGNGIFARSTNNANNVAVRGLVTRASGFGSFAYGIFGDAPTSFNSFAGFFDGNVNVTGTITQGSDRKLKDDLKESENVLENLSKLKAYTYKFKDNDNLNLPKGLQHGLIAQEVEKVYPELVQDITYPIYNEKEELVDTDTYKSVNYIGLISELTAAMKELNAKVKELESQVEPRVVYSSKFTASELENITKNAYKLEQNRPNPFSESTIISYALPEDQNKASILVFDLNSRMLKSYDLKNNNGELKINATDLNGSGMYLYTLYANGEEIITKRMILK</sequence>
<dbReference type="OrthoDB" id="9807669at2"/>
<evidence type="ECO:0000313" key="4">
    <source>
        <dbReference type="EMBL" id="TKS56403.1"/>
    </source>
</evidence>
<comment type="caution">
    <text evidence="4">The sequence shown here is derived from an EMBL/GenBank/DDBJ whole genome shotgun (WGS) entry which is preliminary data.</text>
</comment>
<proteinExistence type="predicted"/>
<evidence type="ECO:0000313" key="5">
    <source>
        <dbReference type="Proteomes" id="UP000306552"/>
    </source>
</evidence>